<protein>
    <submittedName>
        <fullName evidence="1">Uncharacterized protein</fullName>
    </submittedName>
</protein>
<name>A0A318MXE0_FRIPE</name>
<dbReference type="Proteomes" id="UP000247838">
    <property type="component" value="Unassembled WGS sequence"/>
</dbReference>
<sequence length="131" mass="15520">MNNYYCKIFLNAPITIEALSQKISSFGNISFDKFLSAENDIFTIDIQYNKEFNDTNAQDFPDEFLFYPYFIELDLIDEAKELQYKAFIEQLLTYLWTEQYQIVASCDFEEELPHKGGYNQFINRIDSPLTK</sequence>
<proteinExistence type="predicted"/>
<comment type="caution">
    <text evidence="1">The sequence shown here is derived from an EMBL/GenBank/DDBJ whole genome shotgun (WGS) entry which is preliminary data.</text>
</comment>
<dbReference type="RefSeq" id="WP_110443420.1">
    <property type="nucleotide sequence ID" value="NZ_QGLM01000012.1"/>
</dbReference>
<gene>
    <name evidence="1" type="ORF">DKK76_05105</name>
</gene>
<evidence type="ECO:0000313" key="1">
    <source>
        <dbReference type="EMBL" id="PXY95496.1"/>
    </source>
</evidence>
<dbReference type="EMBL" id="QGLM01000012">
    <property type="protein sequence ID" value="PXY95496.1"/>
    <property type="molecule type" value="Genomic_DNA"/>
</dbReference>
<accession>A0A318MXE0</accession>
<reference evidence="1 2" key="1">
    <citation type="submission" date="2018-05" db="EMBL/GenBank/DDBJ databases">
        <title>Reference genomes for bee gut microbiota database.</title>
        <authorList>
            <person name="Ellegaard K.M."/>
        </authorList>
    </citation>
    <scope>NUCLEOTIDE SEQUENCE [LARGE SCALE GENOMIC DNA]</scope>
    <source>
        <strain evidence="1 2">ESL0167</strain>
    </source>
</reference>
<evidence type="ECO:0000313" key="2">
    <source>
        <dbReference type="Proteomes" id="UP000247838"/>
    </source>
</evidence>
<organism evidence="1 2">
    <name type="scientific">Frischella perrara</name>
    <dbReference type="NCBI Taxonomy" id="1267021"/>
    <lineage>
        <taxon>Bacteria</taxon>
        <taxon>Pseudomonadati</taxon>
        <taxon>Pseudomonadota</taxon>
        <taxon>Gammaproteobacteria</taxon>
        <taxon>Orbales</taxon>
        <taxon>Orbaceae</taxon>
        <taxon>Frischella</taxon>
    </lineage>
</organism>
<dbReference type="AlphaFoldDB" id="A0A318MXE0"/>